<evidence type="ECO:0000313" key="2">
    <source>
        <dbReference type="Proteomes" id="UP001239111"/>
    </source>
</evidence>
<comment type="caution">
    <text evidence="1">The sequence shown here is derived from an EMBL/GenBank/DDBJ whole genome shotgun (WGS) entry which is preliminary data.</text>
</comment>
<accession>A0ACC2P386</accession>
<gene>
    <name evidence="1" type="ORF">QAD02_013720</name>
</gene>
<proteinExistence type="predicted"/>
<organism evidence="1 2">
    <name type="scientific">Eretmocerus hayati</name>
    <dbReference type="NCBI Taxonomy" id="131215"/>
    <lineage>
        <taxon>Eukaryota</taxon>
        <taxon>Metazoa</taxon>
        <taxon>Ecdysozoa</taxon>
        <taxon>Arthropoda</taxon>
        <taxon>Hexapoda</taxon>
        <taxon>Insecta</taxon>
        <taxon>Pterygota</taxon>
        <taxon>Neoptera</taxon>
        <taxon>Endopterygota</taxon>
        <taxon>Hymenoptera</taxon>
        <taxon>Apocrita</taxon>
        <taxon>Proctotrupomorpha</taxon>
        <taxon>Chalcidoidea</taxon>
        <taxon>Aphelinidae</taxon>
        <taxon>Aphelininae</taxon>
        <taxon>Eretmocerus</taxon>
    </lineage>
</organism>
<dbReference type="Proteomes" id="UP001239111">
    <property type="component" value="Chromosome 2"/>
</dbReference>
<name>A0ACC2P386_9HYME</name>
<protein>
    <submittedName>
        <fullName evidence="1">Uncharacterized protein</fullName>
    </submittedName>
</protein>
<keyword evidence="2" id="KW-1185">Reference proteome</keyword>
<evidence type="ECO:0000313" key="1">
    <source>
        <dbReference type="EMBL" id="KAJ8677933.1"/>
    </source>
</evidence>
<sequence length="660" mass="75755">MLESIPDNVSEQGNINHSPDPGVLRTISSEHFNRNRLDKDRTVFMKKLIEKSREEWPGKHIQGYIQLYSETPVFYLILLAEEILEYGLKSRHIPPQVRSRMKYLFLYLDATGSILKKFDRMLRRIYIYSLVMSGEKVDSPFEVASFASSSHTREDILVFLDKVVRNLKLLTVRRPVVDKMEMDFSLPLIQAACRGFNGVTSTVYLRMIFNAMRIGQVLTHLTIIHICSTHTVGTVKKKVKSVMKNKQDQVMALRGVSRLIHSNSMKQAKAVVFHLYMVFGLPYRPANMNTSLKFLGQSDLEVSYETDNKSEMQSVGNESKIVALKNSAFGAYFQKYRKFLFRISKPTKVKNKHFCKGFISYLFNFLLPYAPLFTAFQIKIFGICRDSNAPVENNWLIEKKYILKGRKHLPVPNYVQEKEVLHRQRLRERSNNSRKGTKVRASGVKKDSGDTENKSKRKKPKVAVDAEELNAQEIWLDKKSSTTKRGRNRFFTASKELEKKLHLHPKKSDMNSNQIKKWSRPPTVRKKPASTQVLKRVDVKSHTVDLTETSNAGESTERPSINSTAVASNNETCTSTYVIADSPHLDQGGNDIVEVLDTCVLPVNTTCNGVLRCYKDLDDASILFRANQNYPTDDFPNLETRVNDFTIYPDNFQRLMPYES</sequence>
<dbReference type="EMBL" id="CM056742">
    <property type="protein sequence ID" value="KAJ8677933.1"/>
    <property type="molecule type" value="Genomic_DNA"/>
</dbReference>
<reference evidence="1" key="1">
    <citation type="submission" date="2023-04" db="EMBL/GenBank/DDBJ databases">
        <title>A chromosome-level genome assembly of the parasitoid wasp Eretmocerus hayati.</title>
        <authorList>
            <person name="Zhong Y."/>
            <person name="Liu S."/>
            <person name="Liu Y."/>
        </authorList>
    </citation>
    <scope>NUCLEOTIDE SEQUENCE</scope>
    <source>
        <strain evidence="1">ZJU_SS_LIU_2023</strain>
    </source>
</reference>